<dbReference type="Gene3D" id="3.20.20.80">
    <property type="entry name" value="Glycosidases"/>
    <property type="match status" value="1"/>
</dbReference>
<dbReference type="NCBIfam" id="TIGR00217">
    <property type="entry name" value="malQ"/>
    <property type="match status" value="1"/>
</dbReference>
<reference evidence="9" key="1">
    <citation type="submission" date="2018-05" db="EMBL/GenBank/DDBJ databases">
        <authorList>
            <person name="Lanie J.A."/>
            <person name="Ng W.-L."/>
            <person name="Kazmierczak K.M."/>
            <person name="Andrzejewski T.M."/>
            <person name="Davidsen T.M."/>
            <person name="Wayne K.J."/>
            <person name="Tettelin H."/>
            <person name="Glass J.I."/>
            <person name="Rusch D."/>
            <person name="Podicherti R."/>
            <person name="Tsui H.-C.T."/>
            <person name="Winkler M.E."/>
        </authorList>
    </citation>
    <scope>NUCLEOTIDE SEQUENCE</scope>
</reference>
<protein>
    <recommendedName>
        <fullName evidence="3">4-alpha-glucanotransferase</fullName>
        <ecNumber evidence="3">2.4.1.25</ecNumber>
    </recommendedName>
    <alternativeName>
        <fullName evidence="7">Amylomaltase</fullName>
    </alternativeName>
    <alternativeName>
        <fullName evidence="8">Disproportionating enzyme</fullName>
    </alternativeName>
</protein>
<comment type="similarity">
    <text evidence="2">Belongs to the disproportionating enzyme family.</text>
</comment>
<dbReference type="PANTHER" id="PTHR32438:SF5">
    <property type="entry name" value="4-ALPHA-GLUCANOTRANSFERASE DPE1, CHLOROPLASTIC_AMYLOPLASTIC"/>
    <property type="match status" value="1"/>
</dbReference>
<evidence type="ECO:0000256" key="8">
    <source>
        <dbReference type="ARBA" id="ARBA00031501"/>
    </source>
</evidence>
<evidence type="ECO:0000256" key="3">
    <source>
        <dbReference type="ARBA" id="ARBA00012560"/>
    </source>
</evidence>
<dbReference type="Pfam" id="PF02446">
    <property type="entry name" value="Glyco_hydro_77"/>
    <property type="match status" value="1"/>
</dbReference>
<dbReference type="GO" id="GO:0005975">
    <property type="term" value="P:carbohydrate metabolic process"/>
    <property type="evidence" value="ECO:0007669"/>
    <property type="project" value="InterPro"/>
</dbReference>
<organism evidence="9">
    <name type="scientific">marine metagenome</name>
    <dbReference type="NCBI Taxonomy" id="408172"/>
    <lineage>
        <taxon>unclassified sequences</taxon>
        <taxon>metagenomes</taxon>
        <taxon>ecological metagenomes</taxon>
    </lineage>
</organism>
<dbReference type="InterPro" id="IPR017853">
    <property type="entry name" value="GH"/>
</dbReference>
<evidence type="ECO:0000256" key="7">
    <source>
        <dbReference type="ARBA" id="ARBA00031423"/>
    </source>
</evidence>
<name>A0A381WL45_9ZZZZ</name>
<gene>
    <name evidence="9" type="ORF">METZ01_LOCUS105541</name>
</gene>
<evidence type="ECO:0000256" key="2">
    <source>
        <dbReference type="ARBA" id="ARBA00005684"/>
    </source>
</evidence>
<dbReference type="InterPro" id="IPR003385">
    <property type="entry name" value="Glyco_hydro_77"/>
</dbReference>
<keyword evidence="6" id="KW-0119">Carbohydrate metabolism</keyword>
<dbReference type="NCBIfam" id="NF011080">
    <property type="entry name" value="PRK14508.1-3"/>
    <property type="match status" value="1"/>
</dbReference>
<proteinExistence type="inferred from homology"/>
<evidence type="ECO:0000313" key="9">
    <source>
        <dbReference type="EMBL" id="SVA52687.1"/>
    </source>
</evidence>
<dbReference type="PANTHER" id="PTHR32438">
    <property type="entry name" value="4-ALPHA-GLUCANOTRANSFERASE DPE1, CHLOROPLASTIC/AMYLOPLASTIC"/>
    <property type="match status" value="1"/>
</dbReference>
<keyword evidence="4" id="KW-0328">Glycosyltransferase</keyword>
<evidence type="ECO:0000256" key="5">
    <source>
        <dbReference type="ARBA" id="ARBA00022679"/>
    </source>
</evidence>
<accession>A0A381WL45</accession>
<comment type="catalytic activity">
    <reaction evidence="1">
        <text>Transfers a segment of a (1-&gt;4)-alpha-D-glucan to a new position in an acceptor, which may be glucose or a (1-&gt;4)-alpha-D-glucan.</text>
        <dbReference type="EC" id="2.4.1.25"/>
    </reaction>
</comment>
<dbReference type="AlphaFoldDB" id="A0A381WL45"/>
<evidence type="ECO:0000256" key="4">
    <source>
        <dbReference type="ARBA" id="ARBA00022676"/>
    </source>
</evidence>
<sequence length="506" mass="57379">MHSELNRQSGILLHLTSLPGPHGIGDLGLGANSFVDSMKEMGQRLLQILPANPPESLYHCPYSASSAFAGNSLLISLETLQKDGFLEDRDLADFPQCTKDRVEFDKVNPARRALLQKAADRFPKKALTDMLAEFNDFCIKNQYWLDHYAMYCHLAEKYNHVNWTQWSAPLRSCDPKAIQEEFARHQQEINRTKILQYFFYHQWQNLKEYADSQGVRIIGDIPIYVAHDSADVWANQDLFKLDKAGHMTVQSGCPPDFFEEMGQLWGHPIYDWPKHEKTGFKWWIDRIGHLSEMVDMVRIDHFNGFIKYWEVPAMDKNGLNGYWMQAPGEKLLDTLTKELGKQPILAENLGEAAPDAEPLLKKFGIPGMKVLQMSFGNGDDPAEMDSSNVVYTGTHDNDTTVGWFRTGAGQGNLRTKREIERGRKQALALLGSDGSEIHWDMIKLALDSPADIAIIPLQDILGLDSRARMNTPGTVGQNWMWRFDPDLLTPDLKERLLSLTTAAGRS</sequence>
<dbReference type="GO" id="GO:0004134">
    <property type="term" value="F:4-alpha-glucanotransferase activity"/>
    <property type="evidence" value="ECO:0007669"/>
    <property type="project" value="UniProtKB-EC"/>
</dbReference>
<evidence type="ECO:0000256" key="1">
    <source>
        <dbReference type="ARBA" id="ARBA00000439"/>
    </source>
</evidence>
<dbReference type="EMBL" id="UINC01012009">
    <property type="protein sequence ID" value="SVA52687.1"/>
    <property type="molecule type" value="Genomic_DNA"/>
</dbReference>
<dbReference type="SUPFAM" id="SSF51445">
    <property type="entry name" value="(Trans)glycosidases"/>
    <property type="match status" value="1"/>
</dbReference>
<dbReference type="EC" id="2.4.1.25" evidence="3"/>
<evidence type="ECO:0000256" key="6">
    <source>
        <dbReference type="ARBA" id="ARBA00023277"/>
    </source>
</evidence>
<keyword evidence="5" id="KW-0808">Transferase</keyword>